<name>A0A4Q2RQ71_9ACTN</name>
<dbReference type="OrthoDB" id="3246591at2"/>
<protein>
    <submittedName>
        <fullName evidence="4">PucR family transcriptional regulator</fullName>
    </submittedName>
</protein>
<organism evidence="4 5">
    <name type="scientific">Nocardioides oleivorans</name>
    <dbReference type="NCBI Taxonomy" id="273676"/>
    <lineage>
        <taxon>Bacteria</taxon>
        <taxon>Bacillati</taxon>
        <taxon>Actinomycetota</taxon>
        <taxon>Actinomycetes</taxon>
        <taxon>Propionibacteriales</taxon>
        <taxon>Nocardioidaceae</taxon>
        <taxon>Nocardioides</taxon>
    </lineage>
</organism>
<keyword evidence="5" id="KW-1185">Reference proteome</keyword>
<comment type="similarity">
    <text evidence="1">Belongs to the CdaR family.</text>
</comment>
<dbReference type="Proteomes" id="UP000294071">
    <property type="component" value="Unassembled WGS sequence"/>
</dbReference>
<dbReference type="Pfam" id="PF17853">
    <property type="entry name" value="GGDEF_2"/>
    <property type="match status" value="1"/>
</dbReference>
<dbReference type="RefSeq" id="WP_129402265.1">
    <property type="nucleotide sequence ID" value="NZ_SDWT01000005.1"/>
</dbReference>
<evidence type="ECO:0000259" key="2">
    <source>
        <dbReference type="Pfam" id="PF13556"/>
    </source>
</evidence>
<evidence type="ECO:0000313" key="5">
    <source>
        <dbReference type="Proteomes" id="UP000294071"/>
    </source>
</evidence>
<comment type="caution">
    <text evidence="4">The sequence shown here is derived from an EMBL/GenBank/DDBJ whole genome shotgun (WGS) entry which is preliminary data.</text>
</comment>
<dbReference type="AlphaFoldDB" id="A0A4Q2RQ71"/>
<evidence type="ECO:0000313" key="4">
    <source>
        <dbReference type="EMBL" id="RYB89994.1"/>
    </source>
</evidence>
<dbReference type="Gene3D" id="1.10.10.2840">
    <property type="entry name" value="PucR C-terminal helix-turn-helix domain"/>
    <property type="match status" value="1"/>
</dbReference>
<dbReference type="EMBL" id="SDWT01000005">
    <property type="protein sequence ID" value="RYB89994.1"/>
    <property type="molecule type" value="Genomic_DNA"/>
</dbReference>
<reference evidence="4 5" key="1">
    <citation type="submission" date="2019-01" db="EMBL/GenBank/DDBJ databases">
        <title>Novel species of Nocardioides.</title>
        <authorList>
            <person name="Liu Q."/>
            <person name="Xin Y.-H."/>
        </authorList>
    </citation>
    <scope>NUCLEOTIDE SEQUENCE [LARGE SCALE GENOMIC DNA]</scope>
    <source>
        <strain evidence="4 5">CGMCC 4.6882</strain>
    </source>
</reference>
<dbReference type="InterPro" id="IPR025736">
    <property type="entry name" value="PucR_C-HTH_dom"/>
</dbReference>
<evidence type="ECO:0000256" key="1">
    <source>
        <dbReference type="ARBA" id="ARBA00006754"/>
    </source>
</evidence>
<dbReference type="PANTHER" id="PTHR33744">
    <property type="entry name" value="CARBOHYDRATE DIACID REGULATOR"/>
    <property type="match status" value="1"/>
</dbReference>
<accession>A0A4Q2RQ71</accession>
<feature type="domain" description="PucR C-terminal helix-turn-helix" evidence="2">
    <location>
        <begin position="323"/>
        <end position="380"/>
    </location>
</feature>
<dbReference type="PANTHER" id="PTHR33744:SF7">
    <property type="entry name" value="PUCR FAMILY TRANSCRIPTIONAL REGULATOR"/>
    <property type="match status" value="1"/>
</dbReference>
<dbReference type="InterPro" id="IPR042070">
    <property type="entry name" value="PucR_C-HTH_sf"/>
</dbReference>
<sequence>MPPSRRRAADALRNSTGALSTAATGRMSSDLPWFDDLSAQDRSWVGLIVQAGIRGFVDWYDREVTASAHDPLDVVVFGAAPRELTGVISLQQTVELVRLSIRVVETTIDDLLDPEDAGEVHGAVLLYAREVAFATAAVYARAAESRGAWDARLEALVVDAVVRAETDESVLSRASALGWGAHGDVAVVLGSVPPHRAELDVFESVRRSARTADMDALCATQGDRLVVVLGGVADPLKAATHLIDHFGAGPVVVGPVTADLAHAYASARDALSAHRAASGWPDAPRPVASRDLLPERALAGDGHARRHLVDEVYLPLVAARGTLLETLAAWFEHGSSIEGTARALFVHPNTVRYRLRQVADTTGWSPTRPREAFALQLALILGRQSGRTEP</sequence>
<gene>
    <name evidence="4" type="ORF">EUA93_20775</name>
</gene>
<dbReference type="InterPro" id="IPR051448">
    <property type="entry name" value="CdaR-like_regulators"/>
</dbReference>
<evidence type="ECO:0000259" key="3">
    <source>
        <dbReference type="Pfam" id="PF17853"/>
    </source>
</evidence>
<feature type="domain" description="CdaR GGDEF-like" evidence="3">
    <location>
        <begin position="165"/>
        <end position="275"/>
    </location>
</feature>
<dbReference type="InterPro" id="IPR041522">
    <property type="entry name" value="CdaR_GGDEF"/>
</dbReference>
<dbReference type="Pfam" id="PF13556">
    <property type="entry name" value="HTH_30"/>
    <property type="match status" value="1"/>
</dbReference>
<proteinExistence type="inferred from homology"/>